<dbReference type="RefSeq" id="XP_040686371.1">
    <property type="nucleotide sequence ID" value="XM_040835846.1"/>
</dbReference>
<dbReference type="GeneID" id="63751694"/>
<gene>
    <name evidence="2" type="ORF">ASPWEDRAFT_42704</name>
</gene>
<feature type="region of interest" description="Disordered" evidence="1">
    <location>
        <begin position="1"/>
        <end position="27"/>
    </location>
</feature>
<accession>A0A1L9RCQ5</accession>
<dbReference type="AlphaFoldDB" id="A0A1L9RCQ5"/>
<protein>
    <submittedName>
        <fullName evidence="2">Uncharacterized protein</fullName>
    </submittedName>
</protein>
<evidence type="ECO:0000313" key="2">
    <source>
        <dbReference type="EMBL" id="OJJ32694.1"/>
    </source>
</evidence>
<proteinExistence type="predicted"/>
<dbReference type="VEuPathDB" id="FungiDB:ASPWEDRAFT_42704"/>
<evidence type="ECO:0000256" key="1">
    <source>
        <dbReference type="SAM" id="MobiDB-lite"/>
    </source>
</evidence>
<dbReference type="Proteomes" id="UP000184383">
    <property type="component" value="Unassembled WGS sequence"/>
</dbReference>
<keyword evidence="3" id="KW-1185">Reference proteome</keyword>
<evidence type="ECO:0000313" key="3">
    <source>
        <dbReference type="Proteomes" id="UP000184383"/>
    </source>
</evidence>
<organism evidence="2 3">
    <name type="scientific">Aspergillus wentii DTO 134E9</name>
    <dbReference type="NCBI Taxonomy" id="1073089"/>
    <lineage>
        <taxon>Eukaryota</taxon>
        <taxon>Fungi</taxon>
        <taxon>Dikarya</taxon>
        <taxon>Ascomycota</taxon>
        <taxon>Pezizomycotina</taxon>
        <taxon>Eurotiomycetes</taxon>
        <taxon>Eurotiomycetidae</taxon>
        <taxon>Eurotiales</taxon>
        <taxon>Aspergillaceae</taxon>
        <taxon>Aspergillus</taxon>
        <taxon>Aspergillus subgen. Cremei</taxon>
    </lineage>
</organism>
<name>A0A1L9RCQ5_ASPWE</name>
<dbReference type="EMBL" id="KV878214">
    <property type="protein sequence ID" value="OJJ32694.1"/>
    <property type="molecule type" value="Genomic_DNA"/>
</dbReference>
<sequence length="248" mass="28192">MRHPDGDDAPSGHLQNTTLLPARLPRPNRPVHSLLSDLHPIHFRMLLPTRSTTTVLHHPLSPLPASPRRPSQILHGRVLPPTRNTTLTHSPTLPCAEDIISRNEPCQTDLTQEMLQSRHLLLHLQFKEELFSRLPECQLPSAIKRFRSYYTLHQSYHETKLTGVLVHWMRQKLGLDGEPVEERYIRVVDIEPSSGEYAGLPLLHRLAGGGICSEDGIRYIQHFTRVNKSSMGVRGSDKLRIPGPWSKK</sequence>
<reference evidence="3" key="1">
    <citation type="journal article" date="2017" name="Genome Biol.">
        <title>Comparative genomics reveals high biological diversity and specific adaptations in the industrially and medically important fungal genus Aspergillus.</title>
        <authorList>
            <person name="de Vries R.P."/>
            <person name="Riley R."/>
            <person name="Wiebenga A."/>
            <person name="Aguilar-Osorio G."/>
            <person name="Amillis S."/>
            <person name="Uchima C.A."/>
            <person name="Anderluh G."/>
            <person name="Asadollahi M."/>
            <person name="Askin M."/>
            <person name="Barry K."/>
            <person name="Battaglia E."/>
            <person name="Bayram O."/>
            <person name="Benocci T."/>
            <person name="Braus-Stromeyer S.A."/>
            <person name="Caldana C."/>
            <person name="Canovas D."/>
            <person name="Cerqueira G.C."/>
            <person name="Chen F."/>
            <person name="Chen W."/>
            <person name="Choi C."/>
            <person name="Clum A."/>
            <person name="Dos Santos R.A."/>
            <person name="Damasio A.R."/>
            <person name="Diallinas G."/>
            <person name="Emri T."/>
            <person name="Fekete E."/>
            <person name="Flipphi M."/>
            <person name="Freyberg S."/>
            <person name="Gallo A."/>
            <person name="Gournas C."/>
            <person name="Habgood R."/>
            <person name="Hainaut M."/>
            <person name="Harispe M.L."/>
            <person name="Henrissat B."/>
            <person name="Hilden K.S."/>
            <person name="Hope R."/>
            <person name="Hossain A."/>
            <person name="Karabika E."/>
            <person name="Karaffa L."/>
            <person name="Karanyi Z."/>
            <person name="Krasevec N."/>
            <person name="Kuo A."/>
            <person name="Kusch H."/>
            <person name="LaButti K."/>
            <person name="Lagendijk E.L."/>
            <person name="Lapidus A."/>
            <person name="Levasseur A."/>
            <person name="Lindquist E."/>
            <person name="Lipzen A."/>
            <person name="Logrieco A.F."/>
            <person name="MacCabe A."/>
            <person name="Maekelae M.R."/>
            <person name="Malavazi I."/>
            <person name="Melin P."/>
            <person name="Meyer V."/>
            <person name="Mielnichuk N."/>
            <person name="Miskei M."/>
            <person name="Molnar A.P."/>
            <person name="Mule G."/>
            <person name="Ngan C.Y."/>
            <person name="Orejas M."/>
            <person name="Orosz E."/>
            <person name="Ouedraogo J.P."/>
            <person name="Overkamp K.M."/>
            <person name="Park H.-S."/>
            <person name="Perrone G."/>
            <person name="Piumi F."/>
            <person name="Punt P.J."/>
            <person name="Ram A.F."/>
            <person name="Ramon A."/>
            <person name="Rauscher S."/>
            <person name="Record E."/>
            <person name="Riano-Pachon D.M."/>
            <person name="Robert V."/>
            <person name="Roehrig J."/>
            <person name="Ruller R."/>
            <person name="Salamov A."/>
            <person name="Salih N.S."/>
            <person name="Samson R.A."/>
            <person name="Sandor E."/>
            <person name="Sanguinetti M."/>
            <person name="Schuetze T."/>
            <person name="Sepcic K."/>
            <person name="Shelest E."/>
            <person name="Sherlock G."/>
            <person name="Sophianopoulou V."/>
            <person name="Squina F.M."/>
            <person name="Sun H."/>
            <person name="Susca A."/>
            <person name="Todd R.B."/>
            <person name="Tsang A."/>
            <person name="Unkles S.E."/>
            <person name="van de Wiele N."/>
            <person name="van Rossen-Uffink D."/>
            <person name="Oliveira J.V."/>
            <person name="Vesth T.C."/>
            <person name="Visser J."/>
            <person name="Yu J.-H."/>
            <person name="Zhou M."/>
            <person name="Andersen M.R."/>
            <person name="Archer D.B."/>
            <person name="Baker S.E."/>
            <person name="Benoit I."/>
            <person name="Brakhage A.A."/>
            <person name="Braus G.H."/>
            <person name="Fischer R."/>
            <person name="Frisvad J.C."/>
            <person name="Goldman G.H."/>
            <person name="Houbraken J."/>
            <person name="Oakley B."/>
            <person name="Pocsi I."/>
            <person name="Scazzocchio C."/>
            <person name="Seiboth B."/>
            <person name="vanKuyk P.A."/>
            <person name="Wortman J."/>
            <person name="Dyer P.S."/>
            <person name="Grigoriev I.V."/>
        </authorList>
    </citation>
    <scope>NUCLEOTIDE SEQUENCE [LARGE SCALE GENOMIC DNA]</scope>
    <source>
        <strain evidence="3">DTO 134E9</strain>
    </source>
</reference>